<dbReference type="PANTHER" id="PTHR43581:SF4">
    <property type="entry name" value="ATP_GTP PHOSPHATASE"/>
    <property type="match status" value="1"/>
</dbReference>
<dbReference type="SUPFAM" id="SSF52540">
    <property type="entry name" value="P-loop containing nucleoside triphosphate hydrolases"/>
    <property type="match status" value="1"/>
</dbReference>
<evidence type="ECO:0000313" key="3">
    <source>
        <dbReference type="Proteomes" id="UP001320702"/>
    </source>
</evidence>
<dbReference type="InterPro" id="IPR027417">
    <property type="entry name" value="P-loop_NTPase"/>
</dbReference>
<dbReference type="GO" id="GO:0005524">
    <property type="term" value="F:ATP binding"/>
    <property type="evidence" value="ECO:0007669"/>
    <property type="project" value="UniProtKB-KW"/>
</dbReference>
<dbReference type="PANTHER" id="PTHR43581">
    <property type="entry name" value="ATP/GTP PHOSPHATASE"/>
    <property type="match status" value="1"/>
</dbReference>
<keyword evidence="2" id="KW-0547">Nucleotide-binding</keyword>
<accession>A0ABT2K8N4</accession>
<dbReference type="EMBL" id="JANAVZ010000003">
    <property type="protein sequence ID" value="MCT4332623.1"/>
    <property type="molecule type" value="Genomic_DNA"/>
</dbReference>
<dbReference type="Gene3D" id="3.40.50.300">
    <property type="entry name" value="P-loop containing nucleotide triphosphate hydrolases"/>
    <property type="match status" value="1"/>
</dbReference>
<dbReference type="InterPro" id="IPR003959">
    <property type="entry name" value="ATPase_AAA_core"/>
</dbReference>
<dbReference type="RefSeq" id="WP_260276512.1">
    <property type="nucleotide sequence ID" value="NZ_JANAVZ010000003.1"/>
</dbReference>
<proteinExistence type="predicted"/>
<dbReference type="Pfam" id="PF13304">
    <property type="entry name" value="AAA_21"/>
    <property type="match status" value="1"/>
</dbReference>
<sequence length="394" mass="45616">MQNLTLKNFLGIEHANVRLDGLTVLIGPQASGKSVVARLFYFCNEYFADFDELALMKNEHKKTYDSRKKEDFYKIFPPYSWTSDHFEILYENESHSLEIVSKKGSATVEIRTSDSVAQAFRSAKKSFQEFSKSFEDNAIHSPSRILREFRRQQPDTLFQLRHEHALFVPASRSFYSTIREEIFSILSIDEKIDQIIMQFGEFYETAKYRMMIEADRNRPIDSREQVFRKYFDTIIKGRFSKVDDRDFIQMERGRIELSKASSGQQEALPLLVALTYFPQPNRTLIIEEPEAHLFPTAQATILDFIVSQTLEQRCDMLFTTHSPYMLTSLNNFILRNLAGKSGGIEQEKVNAYSLNLGETVSIVDQETGLVSADYIDEVSENIEAEFTELMDIFT</sequence>
<gene>
    <name evidence="2" type="ORF">MU516_07050</name>
</gene>
<feature type="domain" description="ATPase AAA-type core" evidence="1">
    <location>
        <begin position="22"/>
        <end position="325"/>
    </location>
</feature>
<name>A0ABT2K8N4_9RHOB</name>
<evidence type="ECO:0000259" key="1">
    <source>
        <dbReference type="Pfam" id="PF13304"/>
    </source>
</evidence>
<dbReference type="InterPro" id="IPR051396">
    <property type="entry name" value="Bact_Antivir_Def_Nuclease"/>
</dbReference>
<protein>
    <submittedName>
        <fullName evidence="2">ATP-binding protein</fullName>
    </submittedName>
</protein>
<organism evidence="2 3">
    <name type="scientific">Paracoccus maritimus</name>
    <dbReference type="NCBI Taxonomy" id="2933292"/>
    <lineage>
        <taxon>Bacteria</taxon>
        <taxon>Pseudomonadati</taxon>
        <taxon>Pseudomonadota</taxon>
        <taxon>Alphaproteobacteria</taxon>
        <taxon>Rhodobacterales</taxon>
        <taxon>Paracoccaceae</taxon>
        <taxon>Paracoccus</taxon>
    </lineage>
</organism>
<evidence type="ECO:0000313" key="2">
    <source>
        <dbReference type="EMBL" id="MCT4332623.1"/>
    </source>
</evidence>
<dbReference type="Proteomes" id="UP001320702">
    <property type="component" value="Unassembled WGS sequence"/>
</dbReference>
<comment type="caution">
    <text evidence="2">The sequence shown here is derived from an EMBL/GenBank/DDBJ whole genome shotgun (WGS) entry which is preliminary data.</text>
</comment>
<keyword evidence="3" id="KW-1185">Reference proteome</keyword>
<reference evidence="2 3" key="1">
    <citation type="submission" date="2022-04" db="EMBL/GenBank/DDBJ databases">
        <title>Paracoccus sp. YLB-12 draft genome sequence.</title>
        <authorList>
            <person name="Yu L."/>
        </authorList>
    </citation>
    <scope>NUCLEOTIDE SEQUENCE [LARGE SCALE GENOMIC DNA]</scope>
    <source>
        <strain evidence="2 3">YLB-12</strain>
    </source>
</reference>
<keyword evidence="2" id="KW-0067">ATP-binding</keyword>